<evidence type="ECO:0000313" key="2">
    <source>
        <dbReference type="Proteomes" id="UP000824890"/>
    </source>
</evidence>
<dbReference type="Proteomes" id="UP000824890">
    <property type="component" value="Unassembled WGS sequence"/>
</dbReference>
<proteinExistence type="predicted"/>
<gene>
    <name evidence="1" type="ORF">HID58_048194</name>
</gene>
<dbReference type="EMBL" id="JAGKQM010000012">
    <property type="protein sequence ID" value="KAH0898626.1"/>
    <property type="molecule type" value="Genomic_DNA"/>
</dbReference>
<sequence>MLIMTEQDTVMLMTGNWSDGKWVFDTLTEEGTKFITLKSGLEYAELESLSIPSTNVTIKMSYQYPTLMQIDDGDGSTPQFISDDHEVEAFVNLFVTISHYINLVTKEHRKPHFSNLTNQTLLNQEDGDISYTDGRTDEEWMAFAMSETHMTCPHEQNSFVGSFHVRVTCTTPQRGNGVEIREQEGIIWLRSPTNLTVIRGKRKAVVTEAEKDRDEDAYLLPQNLCRKATSRWKGNKMSLVSSSWNRCWEELDVPGSGSLPGNTQQPPLVTEAGGGDTSTALTHWTRFQDALHQMLDDETSHALPVVDSMEND</sequence>
<organism evidence="1 2">
    <name type="scientific">Brassica napus</name>
    <name type="common">Rape</name>
    <dbReference type="NCBI Taxonomy" id="3708"/>
    <lineage>
        <taxon>Eukaryota</taxon>
        <taxon>Viridiplantae</taxon>
        <taxon>Streptophyta</taxon>
        <taxon>Embryophyta</taxon>
        <taxon>Tracheophyta</taxon>
        <taxon>Spermatophyta</taxon>
        <taxon>Magnoliopsida</taxon>
        <taxon>eudicotyledons</taxon>
        <taxon>Gunneridae</taxon>
        <taxon>Pentapetalae</taxon>
        <taxon>rosids</taxon>
        <taxon>malvids</taxon>
        <taxon>Brassicales</taxon>
        <taxon>Brassicaceae</taxon>
        <taxon>Brassiceae</taxon>
        <taxon>Brassica</taxon>
    </lineage>
</organism>
<feature type="non-terminal residue" evidence="1">
    <location>
        <position position="312"/>
    </location>
</feature>
<protein>
    <submittedName>
        <fullName evidence="1">Uncharacterized protein</fullName>
    </submittedName>
</protein>
<name>A0ABQ8B2Y8_BRANA</name>
<keyword evidence="2" id="KW-1185">Reference proteome</keyword>
<evidence type="ECO:0000313" key="1">
    <source>
        <dbReference type="EMBL" id="KAH0898626.1"/>
    </source>
</evidence>
<reference evidence="1 2" key="1">
    <citation type="submission" date="2021-05" db="EMBL/GenBank/DDBJ databases">
        <title>Genome Assembly of Synthetic Allotetraploid Brassica napus Reveals Homoeologous Exchanges between Subgenomes.</title>
        <authorList>
            <person name="Davis J.T."/>
        </authorList>
    </citation>
    <scope>NUCLEOTIDE SEQUENCE [LARGE SCALE GENOMIC DNA]</scope>
    <source>
        <strain evidence="2">cv. Da-Ae</strain>
        <tissue evidence="1">Seedling</tissue>
    </source>
</reference>
<accession>A0ABQ8B2Y8</accession>
<comment type="caution">
    <text evidence="1">The sequence shown here is derived from an EMBL/GenBank/DDBJ whole genome shotgun (WGS) entry which is preliminary data.</text>
</comment>